<feature type="transmembrane region" description="Helical" evidence="1">
    <location>
        <begin position="67"/>
        <end position="88"/>
    </location>
</feature>
<evidence type="ECO:0000256" key="1">
    <source>
        <dbReference type="SAM" id="Phobius"/>
    </source>
</evidence>
<evidence type="ECO:0000313" key="2">
    <source>
        <dbReference type="EMBL" id="CAG6670432.1"/>
    </source>
</evidence>
<reference evidence="2" key="1">
    <citation type="submission" date="2021-05" db="EMBL/GenBank/DDBJ databases">
        <authorList>
            <person name="Alioto T."/>
            <person name="Alioto T."/>
            <person name="Gomez Garrido J."/>
        </authorList>
    </citation>
    <scope>NUCLEOTIDE SEQUENCE</scope>
</reference>
<keyword evidence="1" id="KW-0472">Membrane</keyword>
<protein>
    <submittedName>
        <fullName evidence="2">Uncharacterized protein</fullName>
    </submittedName>
</protein>
<dbReference type="EMBL" id="HBUF01223324">
    <property type="protein sequence ID" value="CAG6670432.1"/>
    <property type="molecule type" value="Transcribed_RNA"/>
</dbReference>
<accession>A0A8D8SMA1</accession>
<dbReference type="AlphaFoldDB" id="A0A8D8SMA1"/>
<organism evidence="2">
    <name type="scientific">Cacopsylla melanoneura</name>
    <dbReference type="NCBI Taxonomy" id="428564"/>
    <lineage>
        <taxon>Eukaryota</taxon>
        <taxon>Metazoa</taxon>
        <taxon>Ecdysozoa</taxon>
        <taxon>Arthropoda</taxon>
        <taxon>Hexapoda</taxon>
        <taxon>Insecta</taxon>
        <taxon>Pterygota</taxon>
        <taxon>Neoptera</taxon>
        <taxon>Paraneoptera</taxon>
        <taxon>Hemiptera</taxon>
        <taxon>Sternorrhyncha</taxon>
        <taxon>Psylloidea</taxon>
        <taxon>Psyllidae</taxon>
        <taxon>Psyllinae</taxon>
        <taxon>Cacopsylla</taxon>
    </lineage>
</organism>
<name>A0A8D8SMA1_9HEMI</name>
<proteinExistence type="predicted"/>
<keyword evidence="1" id="KW-1133">Transmembrane helix</keyword>
<keyword evidence="1" id="KW-0812">Transmembrane</keyword>
<sequence length="104" mass="11310">MGFTLGETIVSRAKALIQEKVMIGTLIGLTQEAMLMQIVNRLTLGSAVKFQRTQNQRNIRRQQAPTIAVALAMLVTSLATATAIVVVVRSIEIEECTQPSRTIG</sequence>